<evidence type="ECO:0000313" key="9">
    <source>
        <dbReference type="Proteomes" id="UP000655751"/>
    </source>
</evidence>
<protein>
    <recommendedName>
        <fullName evidence="3">beta-lactamase</fullName>
        <ecNumber evidence="3">3.5.2.6</ecNumber>
    </recommendedName>
</protein>
<reference evidence="8" key="1">
    <citation type="submission" date="2020-11" db="EMBL/GenBank/DDBJ databases">
        <title>Nocardia NEAU-351.nov., a novel actinomycete isolated from the cow dung.</title>
        <authorList>
            <person name="Zhang X."/>
        </authorList>
    </citation>
    <scope>NUCLEOTIDE SEQUENCE</scope>
    <source>
        <strain evidence="8">NEAU-351</strain>
    </source>
</reference>
<dbReference type="EC" id="3.5.2.6" evidence="3"/>
<dbReference type="Gene3D" id="3.40.710.10">
    <property type="entry name" value="DD-peptidase/beta-lactamase superfamily"/>
    <property type="match status" value="1"/>
</dbReference>
<dbReference type="SUPFAM" id="SSF54427">
    <property type="entry name" value="NTF2-like"/>
    <property type="match status" value="1"/>
</dbReference>
<accession>A0A931N1R1</accession>
<evidence type="ECO:0000256" key="6">
    <source>
        <dbReference type="ARBA" id="ARBA00023251"/>
    </source>
</evidence>
<dbReference type="Pfam" id="PF05223">
    <property type="entry name" value="MecA_N"/>
    <property type="match status" value="1"/>
</dbReference>
<dbReference type="GO" id="GO:0005886">
    <property type="term" value="C:plasma membrane"/>
    <property type="evidence" value="ECO:0007669"/>
    <property type="project" value="TreeGrafter"/>
</dbReference>
<comment type="similarity">
    <text evidence="2">Belongs to the class-D beta-lactamase family.</text>
</comment>
<evidence type="ECO:0000259" key="7">
    <source>
        <dbReference type="Pfam" id="PF05223"/>
    </source>
</evidence>
<dbReference type="InterPro" id="IPR012338">
    <property type="entry name" value="Beta-lactam/transpept-like"/>
</dbReference>
<sequence>MDVWGSRRFRVRGALALTAAAAVVITLGSCGIQAEPNEAESVVERFTELMDEQDYTEAAELTSYPNGAQATLKQMFEGLHPGTVDYNKTQFIGLDAEQGIFSMDVAWNFGENRNWAYSIQGTVRKLAIGWRISWEPGLVMPQLSNQRTVKLVHTLPAPAPRVVDITGAPLMHEQVINVISLDPTKITDPVASTDALAKAIEPVAPLITGDSLRQQLASSQGKPVVAVNLREGDFEILQPAMAAVPGVVMEKQPRLISSDRRVWSPQLDALRKVWQNSQEEHSGWGVQIFEPDGRLVTQVAGYQGPPGPDIAAAMDQRLQRAAEDAVVSVGTPASIVAIQPSSGAVVAVAQNSQASEHGSVAFTGLYPVGRNIELLRNIAAIQESKAPQDVSVQQAAEAASKLGIGIDFQVKGLDEVTGRLAIAGRSAEQVRQGGGSDAVLASPFGMAIAAASIARGAVPAPMIALGQPGNTDAQLQPLPGEVTDRLRTMLRDGAAAPEFAPLRAYRDVTGFAATAGSDGWLIATMGDLAFAIHINDIDSDNATTRMAARMLQSLASPEP</sequence>
<dbReference type="PANTHER" id="PTHR30627">
    <property type="entry name" value="PEPTIDOGLYCAN D,D-TRANSPEPTIDASE"/>
    <property type="match status" value="1"/>
</dbReference>
<comment type="caution">
    <text evidence="8">The sequence shown here is derived from an EMBL/GenBank/DDBJ whole genome shotgun (WGS) entry which is preliminary data.</text>
</comment>
<evidence type="ECO:0000256" key="3">
    <source>
        <dbReference type="ARBA" id="ARBA00012865"/>
    </source>
</evidence>
<dbReference type="EMBL" id="JADMLG010000008">
    <property type="protein sequence ID" value="MBH0778685.1"/>
    <property type="molecule type" value="Genomic_DNA"/>
</dbReference>
<evidence type="ECO:0000313" key="8">
    <source>
        <dbReference type="EMBL" id="MBH0778685.1"/>
    </source>
</evidence>
<dbReference type="InterPro" id="IPR032710">
    <property type="entry name" value="NTF2-like_dom_sf"/>
</dbReference>
<dbReference type="Proteomes" id="UP000655751">
    <property type="component" value="Unassembled WGS sequence"/>
</dbReference>
<keyword evidence="6" id="KW-0046">Antibiotic resistance</keyword>
<dbReference type="PANTHER" id="PTHR30627:SF6">
    <property type="entry name" value="BETA-LACTAMASE YBXI-RELATED"/>
    <property type="match status" value="1"/>
</dbReference>
<evidence type="ECO:0000256" key="4">
    <source>
        <dbReference type="ARBA" id="ARBA00022729"/>
    </source>
</evidence>
<dbReference type="AlphaFoldDB" id="A0A931N1R1"/>
<dbReference type="GO" id="GO:0008800">
    <property type="term" value="F:beta-lactamase activity"/>
    <property type="evidence" value="ECO:0007669"/>
    <property type="project" value="UniProtKB-EC"/>
</dbReference>
<organism evidence="8 9">
    <name type="scientific">Nocardia bovistercoris</name>
    <dbReference type="NCBI Taxonomy" id="2785916"/>
    <lineage>
        <taxon>Bacteria</taxon>
        <taxon>Bacillati</taxon>
        <taxon>Actinomycetota</taxon>
        <taxon>Actinomycetes</taxon>
        <taxon>Mycobacteriales</taxon>
        <taxon>Nocardiaceae</taxon>
        <taxon>Nocardia</taxon>
    </lineage>
</organism>
<keyword evidence="5" id="KW-0378">Hydrolase</keyword>
<dbReference type="InterPro" id="IPR007887">
    <property type="entry name" value="MecA_N"/>
</dbReference>
<feature type="domain" description="NTF2-like N-terminal transpeptidase" evidence="7">
    <location>
        <begin position="39"/>
        <end position="145"/>
    </location>
</feature>
<dbReference type="GO" id="GO:0046677">
    <property type="term" value="P:response to antibiotic"/>
    <property type="evidence" value="ECO:0007669"/>
    <property type="project" value="UniProtKB-KW"/>
</dbReference>
<proteinExistence type="inferred from homology"/>
<dbReference type="RefSeq" id="WP_196150996.1">
    <property type="nucleotide sequence ID" value="NZ_JADMLG010000008.1"/>
</dbReference>
<evidence type="ECO:0000256" key="1">
    <source>
        <dbReference type="ARBA" id="ARBA00001526"/>
    </source>
</evidence>
<name>A0A931N1R1_9NOCA</name>
<dbReference type="GO" id="GO:0008658">
    <property type="term" value="F:penicillin binding"/>
    <property type="evidence" value="ECO:0007669"/>
    <property type="project" value="TreeGrafter"/>
</dbReference>
<dbReference type="GO" id="GO:0071555">
    <property type="term" value="P:cell wall organization"/>
    <property type="evidence" value="ECO:0007669"/>
    <property type="project" value="TreeGrafter"/>
</dbReference>
<dbReference type="InterPro" id="IPR050515">
    <property type="entry name" value="Beta-lactam/transpept"/>
</dbReference>
<keyword evidence="4" id="KW-0732">Signal</keyword>
<evidence type="ECO:0000256" key="5">
    <source>
        <dbReference type="ARBA" id="ARBA00022801"/>
    </source>
</evidence>
<dbReference type="SUPFAM" id="SSF56601">
    <property type="entry name" value="beta-lactamase/transpeptidase-like"/>
    <property type="match status" value="1"/>
</dbReference>
<dbReference type="PROSITE" id="PS51257">
    <property type="entry name" value="PROKAR_LIPOPROTEIN"/>
    <property type="match status" value="1"/>
</dbReference>
<gene>
    <name evidence="8" type="ORF">IT779_20595</name>
</gene>
<comment type="catalytic activity">
    <reaction evidence="1">
        <text>a beta-lactam + H2O = a substituted beta-amino acid</text>
        <dbReference type="Rhea" id="RHEA:20401"/>
        <dbReference type="ChEBI" id="CHEBI:15377"/>
        <dbReference type="ChEBI" id="CHEBI:35627"/>
        <dbReference type="ChEBI" id="CHEBI:140347"/>
        <dbReference type="EC" id="3.5.2.6"/>
    </reaction>
</comment>
<keyword evidence="9" id="KW-1185">Reference proteome</keyword>
<evidence type="ECO:0000256" key="2">
    <source>
        <dbReference type="ARBA" id="ARBA00007898"/>
    </source>
</evidence>